<evidence type="ECO:0000256" key="1">
    <source>
        <dbReference type="SAM" id="Coils"/>
    </source>
</evidence>
<proteinExistence type="predicted"/>
<sequence length="184" mass="20487">MFFSFVGIGIAGAILFFYTQPTYDSARALEKEISAYDQALDKAAELQALKQSLLSRFNEFNPADLDRLHKLLPDHVDNVRLILDLDNLAGRHRMSLQNISFSNPAEEGERGAIGSIGAGKQKHNSLTLKFTTAGTYEDFRGFLQDLERSLRIVDLVSLGLGGGGPQSGEPTYRFDLTVRTYWLK</sequence>
<reference evidence="2 3" key="1">
    <citation type="journal article" date="2016" name="Nat. Commun.">
        <title>Thousands of microbial genomes shed light on interconnected biogeochemical processes in an aquifer system.</title>
        <authorList>
            <person name="Anantharaman K."/>
            <person name="Brown C.T."/>
            <person name="Hug L.A."/>
            <person name="Sharon I."/>
            <person name="Castelle C.J."/>
            <person name="Probst A.J."/>
            <person name="Thomas B.C."/>
            <person name="Singh A."/>
            <person name="Wilkins M.J."/>
            <person name="Karaoz U."/>
            <person name="Brodie E.L."/>
            <person name="Williams K.H."/>
            <person name="Hubbard S.S."/>
            <person name="Banfield J.F."/>
        </authorList>
    </citation>
    <scope>NUCLEOTIDE SEQUENCE [LARGE SCALE GENOMIC DNA]</scope>
</reference>
<protein>
    <recommendedName>
        <fullName evidence="4">Pilus assembly protein PilO</fullName>
    </recommendedName>
</protein>
<dbReference type="Gene3D" id="3.30.70.60">
    <property type="match status" value="1"/>
</dbReference>
<gene>
    <name evidence="2" type="ORF">A2853_03665</name>
</gene>
<name>A0A1F6D7K8_9BACT</name>
<evidence type="ECO:0008006" key="4">
    <source>
        <dbReference type="Google" id="ProtNLM"/>
    </source>
</evidence>
<dbReference type="AlphaFoldDB" id="A0A1F6D7K8"/>
<feature type="coiled-coil region" evidence="1">
    <location>
        <begin position="26"/>
        <end position="56"/>
    </location>
</feature>
<keyword evidence="1" id="KW-0175">Coiled coil</keyword>
<dbReference type="Proteomes" id="UP000177958">
    <property type="component" value="Unassembled WGS sequence"/>
</dbReference>
<dbReference type="InterPro" id="IPR014717">
    <property type="entry name" value="Transl_elong_EF1B/ribsomal_bS6"/>
</dbReference>
<evidence type="ECO:0000313" key="3">
    <source>
        <dbReference type="Proteomes" id="UP000177958"/>
    </source>
</evidence>
<accession>A0A1F6D7K8</accession>
<comment type="caution">
    <text evidence="2">The sequence shown here is derived from an EMBL/GenBank/DDBJ whole genome shotgun (WGS) entry which is preliminary data.</text>
</comment>
<evidence type="ECO:0000313" key="2">
    <source>
        <dbReference type="EMBL" id="OGG57434.1"/>
    </source>
</evidence>
<dbReference type="EMBL" id="MFKX01000026">
    <property type="protein sequence ID" value="OGG57434.1"/>
    <property type="molecule type" value="Genomic_DNA"/>
</dbReference>
<dbReference type="Pfam" id="PF04350">
    <property type="entry name" value="PilO"/>
    <property type="match status" value="1"/>
</dbReference>
<dbReference type="InterPro" id="IPR007445">
    <property type="entry name" value="PilO"/>
</dbReference>
<organism evidence="2 3">
    <name type="scientific">Candidatus Kaiserbacteria bacterium RIFCSPHIGHO2_01_FULL_55_17</name>
    <dbReference type="NCBI Taxonomy" id="1798484"/>
    <lineage>
        <taxon>Bacteria</taxon>
        <taxon>Candidatus Kaiseribacteriota</taxon>
    </lineage>
</organism>